<dbReference type="RefSeq" id="WP_110073878.1">
    <property type="nucleotide sequence ID" value="NZ_CM009896.1"/>
</dbReference>
<dbReference type="Proteomes" id="UP000245488">
    <property type="component" value="Chromosome"/>
</dbReference>
<dbReference type="EMBL" id="NXNG01000001">
    <property type="protein sequence ID" value="PWT28806.1"/>
    <property type="molecule type" value="Genomic_DNA"/>
</dbReference>
<evidence type="ECO:0000313" key="1">
    <source>
        <dbReference type="EMBL" id="PWT28806.1"/>
    </source>
</evidence>
<sequence>MIIHAQAIEIDGHNYIVAKRFEISSNTYLYLVNEDNVLDYVIQKIIIEDGEEYVTGLDFEKKFDLVQAYIQRDFLMQLKDKLQNDKEDQPENQ</sequence>
<gene>
    <name evidence="1" type="ORF">CPT75_17660</name>
</gene>
<proteinExistence type="predicted"/>
<protein>
    <submittedName>
        <fullName evidence="1">Uncharacterized protein</fullName>
    </submittedName>
</protein>
<dbReference type="AlphaFoldDB" id="A0A317G696"/>
<accession>A0A317G696</accession>
<comment type="caution">
    <text evidence="1">The sequence shown here is derived from an EMBL/GenBank/DDBJ whole genome shotgun (WGS) entry which is preliminary data.</text>
</comment>
<keyword evidence="2" id="KW-1185">Reference proteome</keyword>
<organism evidence="1 2">
    <name type="scientific">Butyrivibrio fibrisolvens</name>
    <dbReference type="NCBI Taxonomy" id="831"/>
    <lineage>
        <taxon>Bacteria</taxon>
        <taxon>Bacillati</taxon>
        <taxon>Bacillota</taxon>
        <taxon>Clostridia</taxon>
        <taxon>Lachnospirales</taxon>
        <taxon>Lachnospiraceae</taxon>
        <taxon>Butyrivibrio</taxon>
    </lineage>
</organism>
<evidence type="ECO:0000313" key="2">
    <source>
        <dbReference type="Proteomes" id="UP000245488"/>
    </source>
</evidence>
<name>A0A317G696_BUTFI</name>
<reference evidence="1 2" key="1">
    <citation type="submission" date="2017-09" db="EMBL/GenBank/DDBJ databases">
        <title>High-quality draft genome sequence of Butyrivibrio fibrisolvens INBov1, isolated from cow rumen.</title>
        <authorList>
            <person name="Rodriguez Hernaez J."/>
            <person name="Rivarola M."/>
            <person name="Paniego N."/>
            <person name="Cravero S."/>
            <person name="Ceron Cucchi M."/>
            <person name="Martinez M.C."/>
        </authorList>
    </citation>
    <scope>NUCLEOTIDE SEQUENCE [LARGE SCALE GENOMIC DNA]</scope>
    <source>
        <strain evidence="1 2">INBov1</strain>
    </source>
</reference>